<feature type="binding site" evidence="6">
    <location>
        <position position="332"/>
    </location>
    <ligand>
        <name>Zn(2+)</name>
        <dbReference type="ChEBI" id="CHEBI:29105"/>
    </ligand>
</feature>
<comment type="cofactor">
    <cofactor evidence="6">
        <name>Zn(2+)</name>
        <dbReference type="ChEBI" id="CHEBI:29105"/>
    </cofactor>
</comment>
<dbReference type="RefSeq" id="WP_071942949.1">
    <property type="nucleotide sequence ID" value="NZ_CP018139.1"/>
</dbReference>
<dbReference type="GO" id="GO:0005886">
    <property type="term" value="C:plasma membrane"/>
    <property type="evidence" value="ECO:0007669"/>
    <property type="project" value="UniProtKB-SubCell"/>
</dbReference>
<feature type="binding site" evidence="6">
    <location>
        <position position="496"/>
    </location>
    <ligand>
        <name>Zn(2+)</name>
        <dbReference type="ChEBI" id="CHEBI:29105"/>
    </ligand>
</feature>
<comment type="subcellular location">
    <subcellularLocation>
        <location evidence="6">Cell membrane</location>
        <topology evidence="6">Peripheral membrane protein</topology>
    </subcellularLocation>
</comment>
<accession>A0A1J0VF53</accession>
<evidence type="ECO:0000256" key="2">
    <source>
        <dbReference type="ARBA" id="ARBA00022475"/>
    </source>
</evidence>
<proteinExistence type="inferred from homology"/>
<comment type="subunit">
    <text evidence="6">Forms a complex with DabB.</text>
</comment>
<keyword evidence="2 6" id="KW-1003">Cell membrane</keyword>
<evidence type="ECO:0000256" key="4">
    <source>
        <dbReference type="ARBA" id="ARBA00022833"/>
    </source>
</evidence>
<evidence type="ECO:0000256" key="3">
    <source>
        <dbReference type="ARBA" id="ARBA00022723"/>
    </source>
</evidence>
<evidence type="ECO:0000256" key="6">
    <source>
        <dbReference type="HAMAP-Rule" id="MF_01871"/>
    </source>
</evidence>
<comment type="similarity">
    <text evidence="6">Belongs to the inorganic carbon transporter (TC 9.A.2) DabA family.</text>
</comment>
<keyword evidence="4 6" id="KW-0862">Zinc</keyword>
<dbReference type="OrthoDB" id="9805101at2"/>
<keyword evidence="5 6" id="KW-0472">Membrane</keyword>
<keyword evidence="8" id="KW-1185">Reference proteome</keyword>
<dbReference type="AlphaFoldDB" id="A0A1J0VF53"/>
<keyword evidence="3 6" id="KW-0479">Metal-binding</keyword>
<comment type="function">
    <text evidence="6">Part of an energy-coupled inorganic carbon pump.</text>
</comment>
<evidence type="ECO:0000313" key="8">
    <source>
        <dbReference type="Proteomes" id="UP000181985"/>
    </source>
</evidence>
<evidence type="ECO:0000256" key="1">
    <source>
        <dbReference type="ARBA" id="ARBA00022448"/>
    </source>
</evidence>
<organism evidence="7 8">
    <name type="scientific">Halomonas aestuarii</name>
    <dbReference type="NCBI Taxonomy" id="1897729"/>
    <lineage>
        <taxon>Bacteria</taxon>
        <taxon>Pseudomonadati</taxon>
        <taxon>Pseudomonadota</taxon>
        <taxon>Gammaproteobacteria</taxon>
        <taxon>Oceanospirillales</taxon>
        <taxon>Halomonadaceae</taxon>
        <taxon>Halomonas</taxon>
    </lineage>
</organism>
<sequence length="814" mass="89282">MTSSALAASSGIDEAQLAALSRAGEQIAPSWPLDRWIAVNPWWGMKAMTIEDAEARLRDAAGVSLTMPAAFYEEAWASGRIRPEDLRRAIALRGTALEEQALLAYLTHATRLEHAPQPTRRCASAWELAGEAAGDGLQAAGDAFDAVAESCTDYFDHHQQRWETASGETLYGHWRMQTRHDRRLSAALRRHVAALPADTAAARETLLEALALSPEALEPLAHALLLRVNGWASWCQGLAWHTPRAARHAGIDELLVVLLAWEWLGLALLEAPQRARWQAQWASSPAPQRVEREALWCWQTAFELGYQRQLSATLTARPEATPEAAQVQAAFCIDVRSERLRRHLEAASPEVDTLGVAGFFGMPITHASAGPERPLARVPGLLTPRYRTEESPPLDDRHRRRFRQEARRQSIRHAKYQALSTFTLVETTGLAWGWKLLKDSIRRPAPTPAPTTLEGPFHAYGGEPLTLEERVALARGLLDGLALGEEAAPLLVLVGHDSQSDNNPHHAGLACGACGGQGGGVNARLAARLLNDAEVRRSLAARGASLPDTTHVLAATHCTLTDRVTLLETDAVPARLGPVLARFEQALEQAGRATREERAMALGVEETGDEARLDALTRRGADWSQPRPEWGLANNAALLLAPRAVSRGLDLEGRVFLHEYDPQQDPDGRVLEALMTAPMLVASWINLQYYASVAEPSLYGAGNKLLHSVVGGHVGVIEGNSPQLRIGLPLQSLHDGTAWRHEPLRLSVVIDAPRERIEAVLERQPVVAELVHHRWLWLCRHTEAGLELHTPEGWRPLHEAARPQPLSHQVAALR</sequence>
<dbReference type="Pfam" id="PF10070">
    <property type="entry name" value="DabA"/>
    <property type="match status" value="1"/>
</dbReference>
<protein>
    <recommendedName>
        <fullName evidence="6">Probable inorganic carbon transporter subunit DabA</fullName>
    </recommendedName>
</protein>
<name>A0A1J0VF53_9GAMM</name>
<feature type="binding site" evidence="6">
    <location>
        <position position="511"/>
    </location>
    <ligand>
        <name>Zn(2+)</name>
        <dbReference type="ChEBI" id="CHEBI:29105"/>
    </ligand>
</feature>
<dbReference type="PANTHER" id="PTHR38344:SF1">
    <property type="entry name" value="INORGANIC CARBON TRANSPORTER SUBUNIT DABA-RELATED"/>
    <property type="match status" value="1"/>
</dbReference>
<dbReference type="EMBL" id="CP018139">
    <property type="protein sequence ID" value="APE30667.1"/>
    <property type="molecule type" value="Genomic_DNA"/>
</dbReference>
<dbReference type="Proteomes" id="UP000181985">
    <property type="component" value="Chromosome"/>
</dbReference>
<dbReference type="HAMAP" id="MF_01871">
    <property type="entry name" value="DabA"/>
    <property type="match status" value="1"/>
</dbReference>
<keyword evidence="1 6" id="KW-0813">Transport</keyword>
<dbReference type="PANTHER" id="PTHR38344">
    <property type="entry name" value="UPF0753 PROTEIN AQ_863"/>
    <property type="match status" value="1"/>
</dbReference>
<dbReference type="GO" id="GO:0008270">
    <property type="term" value="F:zinc ion binding"/>
    <property type="evidence" value="ECO:0007669"/>
    <property type="project" value="UniProtKB-UniRule"/>
</dbReference>
<feature type="binding site" evidence="6">
    <location>
        <position position="334"/>
    </location>
    <ligand>
        <name>Zn(2+)</name>
        <dbReference type="ChEBI" id="CHEBI:29105"/>
    </ligand>
</feature>
<evidence type="ECO:0000256" key="5">
    <source>
        <dbReference type="ARBA" id="ARBA00023136"/>
    </source>
</evidence>
<gene>
    <name evidence="6" type="primary">dabA</name>
    <name evidence="7" type="ORF">BOX17_06690</name>
</gene>
<evidence type="ECO:0000313" key="7">
    <source>
        <dbReference type="EMBL" id="APE30667.1"/>
    </source>
</evidence>
<reference evidence="8" key="1">
    <citation type="submission" date="2016-11" db="EMBL/GenBank/DDBJ databases">
        <title>Halolamina sediminis sp. nov., an extremely halophilic archaeon isolated from solar salt.</title>
        <authorList>
            <person name="Koh H.-W."/>
            <person name="Rani S."/>
            <person name="Park S.-J."/>
        </authorList>
    </citation>
    <scope>NUCLEOTIDE SEQUENCE [LARGE SCALE GENOMIC DNA]</scope>
    <source>
        <strain evidence="8">Hb3</strain>
    </source>
</reference>
<dbReference type="InterPro" id="IPR018752">
    <property type="entry name" value="DabA"/>
</dbReference>
<dbReference type="KEGG" id="hsi:BOX17_06690"/>